<gene>
    <name evidence="2" type="ORF">AB852_08745</name>
</gene>
<evidence type="ECO:0000313" key="2">
    <source>
        <dbReference type="EMBL" id="OKH94393.1"/>
    </source>
</evidence>
<comment type="caution">
    <text evidence="2">The sequence shown here is derived from an EMBL/GenBank/DDBJ whole genome shotgun (WGS) entry which is preliminary data.</text>
</comment>
<accession>A0A1Q4V974</accession>
<dbReference type="Proteomes" id="UP000186455">
    <property type="component" value="Unassembled WGS sequence"/>
</dbReference>
<dbReference type="RefSeq" id="WP_073785839.1">
    <property type="nucleotide sequence ID" value="NZ_LFBV01000002.1"/>
</dbReference>
<protein>
    <submittedName>
        <fullName evidence="2">Uncharacterized protein</fullName>
    </submittedName>
</protein>
<feature type="region of interest" description="Disordered" evidence="1">
    <location>
        <begin position="37"/>
        <end position="67"/>
    </location>
</feature>
<name>A0A1Q4V974_9ACTN</name>
<evidence type="ECO:0000313" key="3">
    <source>
        <dbReference type="Proteomes" id="UP000186455"/>
    </source>
</evidence>
<keyword evidence="3" id="KW-1185">Reference proteome</keyword>
<organism evidence="2 3">
    <name type="scientific">Streptomyces uncialis</name>
    <dbReference type="NCBI Taxonomy" id="1048205"/>
    <lineage>
        <taxon>Bacteria</taxon>
        <taxon>Bacillati</taxon>
        <taxon>Actinomycetota</taxon>
        <taxon>Actinomycetes</taxon>
        <taxon>Kitasatosporales</taxon>
        <taxon>Streptomycetaceae</taxon>
        <taxon>Streptomyces</taxon>
    </lineage>
</organism>
<proteinExistence type="predicted"/>
<dbReference type="EMBL" id="LFBV01000002">
    <property type="protein sequence ID" value="OKH94393.1"/>
    <property type="molecule type" value="Genomic_DNA"/>
</dbReference>
<sequence length="117" mass="12597">MTHDAVSLPRQRRHTAPDVRPALTEVTVTQTLRLAVADTEQLPRAGRQTAAQDPDTARAQGWRPGTHLDPATALRLLLADRDPSDLADNAPEYGLRLTSSITLATAATGATLYEETS</sequence>
<dbReference type="STRING" id="1048205.AB852_08745"/>
<reference evidence="2 3" key="1">
    <citation type="submission" date="2015-06" db="EMBL/GenBank/DDBJ databases">
        <title>Cloning and characterization of the uncialamcin biosynthetic gene cluster.</title>
        <authorList>
            <person name="Yan X."/>
            <person name="Huang T."/>
            <person name="Ge H."/>
            <person name="Shen B."/>
        </authorList>
    </citation>
    <scope>NUCLEOTIDE SEQUENCE [LARGE SCALE GENOMIC DNA]</scope>
    <source>
        <strain evidence="2 3">DCA2648</strain>
    </source>
</reference>
<dbReference type="AlphaFoldDB" id="A0A1Q4V974"/>
<evidence type="ECO:0000256" key="1">
    <source>
        <dbReference type="SAM" id="MobiDB-lite"/>
    </source>
</evidence>